<dbReference type="Gene3D" id="3.40.50.150">
    <property type="entry name" value="Vaccinia Virus protein VP39"/>
    <property type="match status" value="2"/>
</dbReference>
<comment type="caution">
    <text evidence="1">The sequence shown here is derived from an EMBL/GenBank/DDBJ whole genome shotgun (WGS) entry which is preliminary data.</text>
</comment>
<reference evidence="2" key="2">
    <citation type="submission" date="2019-01" db="EMBL/GenBank/DDBJ databases">
        <title>Genome sequence of Desulfonema ishimotonii strain Tokyo 01.</title>
        <authorList>
            <person name="Fukui M."/>
        </authorList>
    </citation>
    <scope>NUCLEOTIDE SEQUENCE [LARGE SCALE GENOMIC DNA]</scope>
    <source>
        <strain evidence="2">Tokyo 01</strain>
    </source>
</reference>
<accession>A0A401G2Z7</accession>
<name>A0A401G2Z7_9BACT</name>
<dbReference type="Proteomes" id="UP000288096">
    <property type="component" value="Unassembled WGS sequence"/>
</dbReference>
<dbReference type="EMBL" id="BEXT01000001">
    <property type="protein sequence ID" value="GBC63618.1"/>
    <property type="molecule type" value="Genomic_DNA"/>
</dbReference>
<evidence type="ECO:0000313" key="2">
    <source>
        <dbReference type="Proteomes" id="UP000288096"/>
    </source>
</evidence>
<reference evidence="2" key="1">
    <citation type="submission" date="2017-11" db="EMBL/GenBank/DDBJ databases">
        <authorList>
            <person name="Watanabe M."/>
            <person name="Kojima H."/>
        </authorList>
    </citation>
    <scope>NUCLEOTIDE SEQUENCE [LARGE SCALE GENOMIC DNA]</scope>
    <source>
        <strain evidence="2">Tokyo 01</strain>
    </source>
</reference>
<dbReference type="GO" id="GO:0003676">
    <property type="term" value="F:nucleic acid binding"/>
    <property type="evidence" value="ECO:0007669"/>
    <property type="project" value="InterPro"/>
</dbReference>
<dbReference type="GO" id="GO:0008168">
    <property type="term" value="F:methyltransferase activity"/>
    <property type="evidence" value="ECO:0007669"/>
    <property type="project" value="InterPro"/>
</dbReference>
<keyword evidence="2" id="KW-1185">Reference proteome</keyword>
<dbReference type="PROSITE" id="PS00092">
    <property type="entry name" value="N6_MTASE"/>
    <property type="match status" value="1"/>
</dbReference>
<dbReference type="InterPro" id="IPR029063">
    <property type="entry name" value="SAM-dependent_MTases_sf"/>
</dbReference>
<dbReference type="RefSeq" id="WP_166405251.1">
    <property type="nucleotide sequence ID" value="NZ_BEXT01000001.1"/>
</dbReference>
<proteinExistence type="predicted"/>
<evidence type="ECO:0008006" key="3">
    <source>
        <dbReference type="Google" id="ProtNLM"/>
    </source>
</evidence>
<dbReference type="AlphaFoldDB" id="A0A401G2Z7"/>
<dbReference type="GO" id="GO:0032259">
    <property type="term" value="P:methylation"/>
    <property type="evidence" value="ECO:0007669"/>
    <property type="project" value="InterPro"/>
</dbReference>
<dbReference type="SUPFAM" id="SSF53335">
    <property type="entry name" value="S-adenosyl-L-methionine-dependent methyltransferases"/>
    <property type="match status" value="1"/>
</dbReference>
<organism evidence="1 2">
    <name type="scientific">Desulfonema ishimotonii</name>
    <dbReference type="NCBI Taxonomy" id="45657"/>
    <lineage>
        <taxon>Bacteria</taxon>
        <taxon>Pseudomonadati</taxon>
        <taxon>Thermodesulfobacteriota</taxon>
        <taxon>Desulfobacteria</taxon>
        <taxon>Desulfobacterales</taxon>
        <taxon>Desulfococcaceae</taxon>
        <taxon>Desulfonema</taxon>
    </lineage>
</organism>
<evidence type="ECO:0000313" key="1">
    <source>
        <dbReference type="EMBL" id="GBC63618.1"/>
    </source>
</evidence>
<gene>
    <name evidence="1" type="ORF">DENIS_4616</name>
</gene>
<sequence>MKIKSPGIQIALDWKHKKIAHNLIDHHFDINFASQLAKSESYNKHLYRPNTYLHKWWARRCGTTFRSILKHLVRNESDSDYYAPGGLEGQVILDPMMGGGTTLHEAIRLGANVIGADIDPIPVLQARASLTEVSLKKLEDRFTGFYNALRSKLSHYYQTECPACEKSVELRFVLYGVRRKCRCQEALFVDSYVLRHNSDGSKIRICPETYDILRDERTISACRVPPGLPLYEKSRKVCTCGGKYQDDTDMPYYRRYVPVAIAGECPDHGMFFSAPRQADLDRISLADAERENADFDGDDFRIASGPKSSDLLRRGIFSYPDLFSGRQLLFLRHAIDALKTVETPIRLKLALLISTSTEFNSMLCGYKGAGERRPGAIRHTFAHHAYSFPFTALENNPLHPSRSSGTLHNLFHSRMVRGHKWAAEPVERQIRNRKTGKVPIPGEADMGEEVYDISDLRKKSHRFLLIHGSSVCLDLPDESVDHIVTDPPYFDSVQYTDLAAFFRVWLR</sequence>
<protein>
    <recommendedName>
        <fullName evidence="3">DNA methylase N-4/N-6 domain-containing protein</fullName>
    </recommendedName>
</protein>
<dbReference type="InterPro" id="IPR002052">
    <property type="entry name" value="DNA_methylase_N6_adenine_CS"/>
</dbReference>